<gene>
    <name evidence="4" type="ORF">SAMN05444583_11859</name>
</gene>
<evidence type="ECO:0000256" key="1">
    <source>
        <dbReference type="ARBA" id="ARBA00001946"/>
    </source>
</evidence>
<dbReference type="EMBL" id="FOAW01000018">
    <property type="protein sequence ID" value="SEL96372.1"/>
    <property type="molecule type" value="Genomic_DNA"/>
</dbReference>
<accession>A0A1H7UH45</accession>
<dbReference type="RefSeq" id="WP_072752370.1">
    <property type="nucleotide sequence ID" value="NZ_FOAW01000018.1"/>
</dbReference>
<dbReference type="InterPro" id="IPR001206">
    <property type="entry name" value="Diacylglycerol_kinase_cat_dom"/>
</dbReference>
<comment type="cofactor">
    <cofactor evidence="1">
        <name>Mg(2+)</name>
        <dbReference type="ChEBI" id="CHEBI:18420"/>
    </cofactor>
</comment>
<name>A0A1H7UH45_9NOCA</name>
<dbReference type="Gene3D" id="3.40.50.10330">
    <property type="entry name" value="Probable inorganic polyphosphate/atp-NAD kinase, domain 1"/>
    <property type="match status" value="1"/>
</dbReference>
<protein>
    <submittedName>
        <fullName evidence="4">Diacylglycerol kinase family enzyme</fullName>
    </submittedName>
</protein>
<dbReference type="Proteomes" id="UP000198677">
    <property type="component" value="Unassembled WGS sequence"/>
</dbReference>
<evidence type="ECO:0000313" key="5">
    <source>
        <dbReference type="Proteomes" id="UP000198677"/>
    </source>
</evidence>
<feature type="domain" description="DAGKc" evidence="3">
    <location>
        <begin position="1"/>
        <end position="143"/>
    </location>
</feature>
<dbReference type="Pfam" id="PF00781">
    <property type="entry name" value="DAGK_cat"/>
    <property type="match status" value="1"/>
</dbReference>
<evidence type="ECO:0000259" key="3">
    <source>
        <dbReference type="PROSITE" id="PS50146"/>
    </source>
</evidence>
<keyword evidence="4" id="KW-0808">Transferase</keyword>
<dbReference type="AlphaFoldDB" id="A0A1H7UH45"/>
<dbReference type="SUPFAM" id="SSF111331">
    <property type="entry name" value="NAD kinase/diacylglycerol kinase-like"/>
    <property type="match status" value="1"/>
</dbReference>
<dbReference type="InterPro" id="IPR017438">
    <property type="entry name" value="ATP-NAD_kinase_N"/>
</dbReference>
<reference evidence="5" key="1">
    <citation type="submission" date="2016-10" db="EMBL/GenBank/DDBJ databases">
        <authorList>
            <person name="Varghese N."/>
            <person name="Submissions S."/>
        </authorList>
    </citation>
    <scope>NUCLEOTIDE SEQUENCE [LARGE SCALE GENOMIC DNA]</scope>
    <source>
        <strain evidence="5">DSM 44675</strain>
    </source>
</reference>
<evidence type="ECO:0000256" key="2">
    <source>
        <dbReference type="ARBA" id="ARBA00005983"/>
    </source>
</evidence>
<evidence type="ECO:0000313" key="4">
    <source>
        <dbReference type="EMBL" id="SEL96372.1"/>
    </source>
</evidence>
<organism evidence="4 5">
    <name type="scientific">Rhodococcus maanshanensis</name>
    <dbReference type="NCBI Taxonomy" id="183556"/>
    <lineage>
        <taxon>Bacteria</taxon>
        <taxon>Bacillati</taxon>
        <taxon>Actinomycetota</taxon>
        <taxon>Actinomycetes</taxon>
        <taxon>Mycobacteriales</taxon>
        <taxon>Nocardiaceae</taxon>
        <taxon>Rhodococcus</taxon>
    </lineage>
</organism>
<dbReference type="OrthoDB" id="142078at2"/>
<sequence length="318" mass="33986">MRALLIVNPNATSTTPAARDLLAHAVSSRVQVRVAHTTHRGHAGELARRAAIEGIGLIVVHGGDGTVNEVINGLLGAPRPDSMSEVAIGPIPLIAVVPGGSANVFARSLGISADPVAATNQLIELLALRQHRRIGLAHCDNRWFTFNAGMGLDAQVCEAIDASRGNGHPATPSRYVRTAIRAFFRNRGTEPTLTVQVPGHDPVEGVHYAFVSNSSPWTYLNDRPVQINPETTFSTGLGVFAMRTMSVPKTLKLVRQLLTPGAQPKARNLFRVDDVPRILIRSSTPIALQMDGDYIGMRTEVEFVSVPDAISVVAPSGV</sequence>
<dbReference type="PANTHER" id="PTHR12358:SF106">
    <property type="entry name" value="LIPID KINASE YEGS"/>
    <property type="match status" value="1"/>
</dbReference>
<proteinExistence type="inferred from homology"/>
<comment type="similarity">
    <text evidence="2">Belongs to the diacylglycerol/lipid kinase family.</text>
</comment>
<dbReference type="PROSITE" id="PS50146">
    <property type="entry name" value="DAGK"/>
    <property type="match status" value="1"/>
</dbReference>
<dbReference type="GO" id="GO:0005886">
    <property type="term" value="C:plasma membrane"/>
    <property type="evidence" value="ECO:0007669"/>
    <property type="project" value="TreeGrafter"/>
</dbReference>
<dbReference type="InterPro" id="IPR050187">
    <property type="entry name" value="Lipid_Phosphate_FormReg"/>
</dbReference>
<keyword evidence="4" id="KW-0418">Kinase</keyword>
<dbReference type="InterPro" id="IPR016064">
    <property type="entry name" value="NAD/diacylglycerol_kinase_sf"/>
</dbReference>
<dbReference type="Gene3D" id="2.60.200.40">
    <property type="match status" value="1"/>
</dbReference>
<dbReference type="SMART" id="SM00046">
    <property type="entry name" value="DAGKc"/>
    <property type="match status" value="1"/>
</dbReference>
<dbReference type="PANTHER" id="PTHR12358">
    <property type="entry name" value="SPHINGOSINE KINASE"/>
    <property type="match status" value="1"/>
</dbReference>
<keyword evidence="5" id="KW-1185">Reference proteome</keyword>
<dbReference type="GO" id="GO:0004143">
    <property type="term" value="F:ATP-dependent diacylglycerol kinase activity"/>
    <property type="evidence" value="ECO:0007669"/>
    <property type="project" value="TreeGrafter"/>
</dbReference>